<proteinExistence type="predicted"/>
<evidence type="ECO:0000313" key="3">
    <source>
        <dbReference type="EMBL" id="PNX96776.1"/>
    </source>
</evidence>
<feature type="domain" description="Glycosyl transferase 48" evidence="2">
    <location>
        <begin position="1"/>
        <end position="210"/>
    </location>
</feature>
<dbReference type="PANTHER" id="PTHR12741">
    <property type="entry name" value="LYST-INTERACTING PROTEIN LIP5 DOPAMINE RESPONSIVE PROTEIN DRG-1"/>
    <property type="match status" value="1"/>
</dbReference>
<gene>
    <name evidence="3" type="ORF">L195_g019990</name>
</gene>
<name>A0A2K3N189_TRIPR</name>
<evidence type="ECO:0000256" key="1">
    <source>
        <dbReference type="SAM" id="Phobius"/>
    </source>
</evidence>
<organism evidence="3 4">
    <name type="scientific">Trifolium pratense</name>
    <name type="common">Red clover</name>
    <dbReference type="NCBI Taxonomy" id="57577"/>
    <lineage>
        <taxon>Eukaryota</taxon>
        <taxon>Viridiplantae</taxon>
        <taxon>Streptophyta</taxon>
        <taxon>Embryophyta</taxon>
        <taxon>Tracheophyta</taxon>
        <taxon>Spermatophyta</taxon>
        <taxon>Magnoliopsida</taxon>
        <taxon>eudicotyledons</taxon>
        <taxon>Gunneridae</taxon>
        <taxon>Pentapetalae</taxon>
        <taxon>rosids</taxon>
        <taxon>fabids</taxon>
        <taxon>Fabales</taxon>
        <taxon>Fabaceae</taxon>
        <taxon>Papilionoideae</taxon>
        <taxon>50 kb inversion clade</taxon>
        <taxon>NPAAA clade</taxon>
        <taxon>Hologalegina</taxon>
        <taxon>IRL clade</taxon>
        <taxon>Trifolieae</taxon>
        <taxon>Trifolium</taxon>
    </lineage>
</organism>
<dbReference type="PANTHER" id="PTHR12741:SF67">
    <property type="entry name" value="CALLOSE SYNTHASE 10"/>
    <property type="match status" value="1"/>
</dbReference>
<dbReference type="InterPro" id="IPR003440">
    <property type="entry name" value="Glyco_trans_48_dom"/>
</dbReference>
<dbReference type="GO" id="GO:0006075">
    <property type="term" value="P:(1-&gt;3)-beta-D-glucan biosynthetic process"/>
    <property type="evidence" value="ECO:0007669"/>
    <property type="project" value="InterPro"/>
</dbReference>
<comment type="caution">
    <text evidence="3">The sequence shown here is derived from an EMBL/GenBank/DDBJ whole genome shotgun (WGS) entry which is preliminary data.</text>
</comment>
<keyword evidence="1" id="KW-1133">Transmembrane helix</keyword>
<evidence type="ECO:0000259" key="2">
    <source>
        <dbReference type="Pfam" id="PF02364"/>
    </source>
</evidence>
<keyword evidence="1" id="KW-0472">Membrane</keyword>
<dbReference type="GO" id="GO:0005886">
    <property type="term" value="C:plasma membrane"/>
    <property type="evidence" value="ECO:0007669"/>
    <property type="project" value="TreeGrafter"/>
</dbReference>
<dbReference type="GO" id="GO:0000148">
    <property type="term" value="C:1,3-beta-D-glucan synthase complex"/>
    <property type="evidence" value="ECO:0007669"/>
    <property type="project" value="InterPro"/>
</dbReference>
<dbReference type="AlphaFoldDB" id="A0A2K3N189"/>
<dbReference type="EMBL" id="ASHM01014852">
    <property type="protein sequence ID" value="PNX96776.1"/>
    <property type="molecule type" value="Genomic_DNA"/>
</dbReference>
<feature type="transmembrane region" description="Helical" evidence="1">
    <location>
        <begin position="188"/>
        <end position="213"/>
    </location>
</feature>
<feature type="transmembrane region" description="Helical" evidence="1">
    <location>
        <begin position="219"/>
        <end position="238"/>
    </location>
</feature>
<dbReference type="GO" id="GO:0003843">
    <property type="term" value="F:1,3-beta-D-glucan synthase activity"/>
    <property type="evidence" value="ECO:0007669"/>
    <property type="project" value="InterPro"/>
</dbReference>
<sequence>YRATGRGFVVRHIKFAENYRLYSRSHFVKALEVALLLIVYIAYGYAEGGAVTYVLLTLSSWFLVISWLFAPYIFNPSGFEWQKTVEDFDDWTSWLLYKGGVGVKGENSWESWWLEEQMHIQTLRGRILETILSARFFLFQYGVVYKLHLTGDDTSLAIYGFSWVVLVGFVLIFKIFTYSPKKSADFQLVLRFLQGVVSIGLVAAVCLVVAFTQLSIPDLFASILAFIPTGWGILSLAITWKGIMNRLGLWDSVREFARMYDAGMGMIIFSPIAFLSWFPFISTFQSRLLFNQAFSRGLEISLILSGNKANVET</sequence>
<protein>
    <submittedName>
        <fullName evidence="3">Callose synthase 10-like protein</fullName>
    </submittedName>
</protein>
<dbReference type="Proteomes" id="UP000236291">
    <property type="component" value="Unassembled WGS sequence"/>
</dbReference>
<reference evidence="3 4" key="1">
    <citation type="journal article" date="2014" name="Am. J. Bot.">
        <title>Genome assembly and annotation for red clover (Trifolium pratense; Fabaceae).</title>
        <authorList>
            <person name="Istvanek J."/>
            <person name="Jaros M."/>
            <person name="Krenek A."/>
            <person name="Repkova J."/>
        </authorList>
    </citation>
    <scope>NUCLEOTIDE SEQUENCE [LARGE SCALE GENOMIC DNA]</scope>
    <source>
        <strain evidence="4">cv. Tatra</strain>
        <tissue evidence="3">Young leaves</tissue>
    </source>
</reference>
<reference evidence="3 4" key="2">
    <citation type="journal article" date="2017" name="Front. Plant Sci.">
        <title>Gene Classification and Mining of Molecular Markers Useful in Red Clover (Trifolium pratense) Breeding.</title>
        <authorList>
            <person name="Istvanek J."/>
            <person name="Dluhosova J."/>
            <person name="Dluhos P."/>
            <person name="Patkova L."/>
            <person name="Nedelnik J."/>
            <person name="Repkova J."/>
        </authorList>
    </citation>
    <scope>NUCLEOTIDE SEQUENCE [LARGE SCALE GENOMIC DNA]</scope>
    <source>
        <strain evidence="4">cv. Tatra</strain>
        <tissue evidence="3">Young leaves</tissue>
    </source>
</reference>
<feature type="non-terminal residue" evidence="3">
    <location>
        <position position="1"/>
    </location>
</feature>
<accession>A0A2K3N189</accession>
<feature type="transmembrane region" description="Helical" evidence="1">
    <location>
        <begin position="27"/>
        <end position="46"/>
    </location>
</feature>
<keyword evidence="1" id="KW-0812">Transmembrane</keyword>
<evidence type="ECO:0000313" key="4">
    <source>
        <dbReference type="Proteomes" id="UP000236291"/>
    </source>
</evidence>
<feature type="transmembrane region" description="Helical" evidence="1">
    <location>
        <begin position="127"/>
        <end position="144"/>
    </location>
</feature>
<feature type="transmembrane region" description="Helical" evidence="1">
    <location>
        <begin position="259"/>
        <end position="280"/>
    </location>
</feature>
<feature type="transmembrane region" description="Helical" evidence="1">
    <location>
        <begin position="52"/>
        <end position="74"/>
    </location>
</feature>
<feature type="transmembrane region" description="Helical" evidence="1">
    <location>
        <begin position="156"/>
        <end position="176"/>
    </location>
</feature>
<dbReference type="Pfam" id="PF02364">
    <property type="entry name" value="Glucan_synthase"/>
    <property type="match status" value="1"/>
</dbReference>